<evidence type="ECO:0008006" key="4">
    <source>
        <dbReference type="Google" id="ProtNLM"/>
    </source>
</evidence>
<proteinExistence type="predicted"/>
<dbReference type="EMBL" id="CP141261">
    <property type="protein sequence ID" value="WRL66397.1"/>
    <property type="molecule type" value="Genomic_DNA"/>
</dbReference>
<dbReference type="Gene3D" id="3.40.710.10">
    <property type="entry name" value="DD-peptidase/beta-lactamase superfamily"/>
    <property type="match status" value="1"/>
</dbReference>
<organism evidence="2 3">
    <name type="scientific">Blastococcus brunescens</name>
    <dbReference type="NCBI Taxonomy" id="1564165"/>
    <lineage>
        <taxon>Bacteria</taxon>
        <taxon>Bacillati</taxon>
        <taxon>Actinomycetota</taxon>
        <taxon>Actinomycetes</taxon>
        <taxon>Geodermatophilales</taxon>
        <taxon>Geodermatophilaceae</taxon>
        <taxon>Blastococcus</taxon>
    </lineage>
</organism>
<keyword evidence="3" id="KW-1185">Reference proteome</keyword>
<gene>
    <name evidence="2" type="ORF">U6N30_13755</name>
</gene>
<name>A0ABZ1B6H2_9ACTN</name>
<sequence length="187" mass="19368">MSCATDRSAGRARSAARRVLLTLALLSLVVVALPPDRGALAGGPPATQLVPAVVAAYPPIGTLAVAVARQQVPVSGLSLRAAEARAARLAAGAAGNAAADRAFPTASMVKLFMAEDILHRARSGVLGLRADDPGLLREMIRTSDDPAASTLWVRYGGGQMVTDVAARYDLPGTRPPPRRSRDSGARR</sequence>
<dbReference type="Proteomes" id="UP001324287">
    <property type="component" value="Chromosome"/>
</dbReference>
<dbReference type="InterPro" id="IPR012338">
    <property type="entry name" value="Beta-lactam/transpept-like"/>
</dbReference>
<feature type="region of interest" description="Disordered" evidence="1">
    <location>
        <begin position="168"/>
        <end position="187"/>
    </location>
</feature>
<protein>
    <recommendedName>
        <fullName evidence="4">Serine hydrolase</fullName>
    </recommendedName>
</protein>
<accession>A0ABZ1B6H2</accession>
<evidence type="ECO:0000313" key="3">
    <source>
        <dbReference type="Proteomes" id="UP001324287"/>
    </source>
</evidence>
<reference evidence="2 3" key="1">
    <citation type="submission" date="2023-12" db="EMBL/GenBank/DDBJ databases">
        <title>Blastococcus brunescens sp. nov., an actonobacterium isolated from sandstone collected in sahara desert.</title>
        <authorList>
            <person name="Gtari M."/>
            <person name="Ghodhbane F."/>
        </authorList>
    </citation>
    <scope>NUCLEOTIDE SEQUENCE [LARGE SCALE GENOMIC DNA]</scope>
    <source>
        <strain evidence="2 3">BMG 8361</strain>
    </source>
</reference>
<dbReference type="SUPFAM" id="SSF56601">
    <property type="entry name" value="beta-lactamase/transpeptidase-like"/>
    <property type="match status" value="1"/>
</dbReference>
<dbReference type="RefSeq" id="WP_324277710.1">
    <property type="nucleotide sequence ID" value="NZ_CP141261.1"/>
</dbReference>
<evidence type="ECO:0000313" key="2">
    <source>
        <dbReference type="EMBL" id="WRL66397.1"/>
    </source>
</evidence>
<evidence type="ECO:0000256" key="1">
    <source>
        <dbReference type="SAM" id="MobiDB-lite"/>
    </source>
</evidence>